<dbReference type="InterPro" id="IPR012347">
    <property type="entry name" value="Ferritin-like"/>
</dbReference>
<evidence type="ECO:0000256" key="1">
    <source>
        <dbReference type="ARBA" id="ARBA00044942"/>
    </source>
</evidence>
<gene>
    <name evidence="7" type="ORF">E5288_WYG009418</name>
</gene>
<comment type="similarity">
    <text evidence="5">Belongs to the ferritin family.</text>
</comment>
<dbReference type="InterPro" id="IPR009078">
    <property type="entry name" value="Ferritin-like_SF"/>
</dbReference>
<dbReference type="SUPFAM" id="SSF47240">
    <property type="entry name" value="Ferritin-like"/>
    <property type="match status" value="1"/>
</dbReference>
<dbReference type="EMBL" id="VBQZ03000033">
    <property type="protein sequence ID" value="MXQ86557.1"/>
    <property type="molecule type" value="Genomic_DNA"/>
</dbReference>
<comment type="function">
    <text evidence="2">Stores iron in a soluble, non-toxic, readily available form. Important for iron homeostasis. Iron is taken up in the ferrous form and deposited as ferric hydroxides after oxidation. Also plays a role in delivery of iron to cells. Mediates iron uptake in capsule cells of the developing kidney. Delivery to lysosomes by the cargo receptor NCOA4 for autophagic degradation and release or iron.</text>
</comment>
<dbReference type="GO" id="GO:0008199">
    <property type="term" value="F:ferric iron binding"/>
    <property type="evidence" value="ECO:0007669"/>
    <property type="project" value="InterPro"/>
</dbReference>
<name>A0A6B0RCW4_9CETA</name>
<comment type="subcellular location">
    <subcellularLocation>
        <location evidence="1">Autolysosome</location>
    </subcellularLocation>
</comment>
<reference evidence="7" key="1">
    <citation type="submission" date="2019-10" db="EMBL/GenBank/DDBJ databases">
        <title>The sequence and de novo assembly of the wild yak genome.</title>
        <authorList>
            <person name="Liu Y."/>
        </authorList>
    </citation>
    <scope>NUCLEOTIDE SEQUENCE [LARGE SCALE GENOMIC DNA]</scope>
    <source>
        <strain evidence="7">WY2019</strain>
    </source>
</reference>
<evidence type="ECO:0000256" key="3">
    <source>
        <dbReference type="ARBA" id="ARBA00047045"/>
    </source>
</evidence>
<dbReference type="Proteomes" id="UP000322234">
    <property type="component" value="Unassembled WGS sequence"/>
</dbReference>
<accession>A0A6B0RCW4</accession>
<feature type="binding site" evidence="4">
    <location>
        <position position="41"/>
    </location>
    <ligand>
        <name>Fe cation</name>
        <dbReference type="ChEBI" id="CHEBI:24875"/>
        <label>1</label>
    </ligand>
</feature>
<comment type="caution">
    <text evidence="7">The sequence shown here is derived from an EMBL/GenBank/DDBJ whole genome shotgun (WGS) entry which is preliminary data.</text>
</comment>
<dbReference type="AlphaFoldDB" id="A0A6B0RCW4"/>
<keyword evidence="8" id="KW-1185">Reference proteome</keyword>
<dbReference type="PANTHER" id="PTHR11431">
    <property type="entry name" value="FERRITIN"/>
    <property type="match status" value="1"/>
</dbReference>
<evidence type="ECO:0000313" key="7">
    <source>
        <dbReference type="EMBL" id="MXQ86557.1"/>
    </source>
</evidence>
<evidence type="ECO:0000256" key="4">
    <source>
        <dbReference type="PIRSR" id="PIRSR601519-1"/>
    </source>
</evidence>
<feature type="domain" description="Ferritin-like diiron" evidence="6">
    <location>
        <begin position="1"/>
        <end position="59"/>
    </location>
</feature>
<evidence type="ECO:0000256" key="5">
    <source>
        <dbReference type="RuleBase" id="RU361145"/>
    </source>
</evidence>
<dbReference type="PROSITE" id="PS50905">
    <property type="entry name" value="FERRITIN_LIKE"/>
    <property type="match status" value="1"/>
</dbReference>
<dbReference type="GO" id="GO:0006826">
    <property type="term" value="P:iron ion transport"/>
    <property type="evidence" value="ECO:0007669"/>
    <property type="project" value="InterPro"/>
</dbReference>
<dbReference type="GO" id="GO:0044754">
    <property type="term" value="C:autolysosome"/>
    <property type="evidence" value="ECO:0007669"/>
    <property type="project" value="UniProtKB-SubCell"/>
</dbReference>
<dbReference type="Gene3D" id="1.20.1260.10">
    <property type="match status" value="1"/>
</dbReference>
<sequence>MEAAMLREKDLNQALSDLCSLGSAHQTSTSDFLESCFVEEQVKLIKKMGDHVTNLYRLTGPQAGLGKYLFESLTLRQDWEPPSPASFGDPLMSGLLLEASLCSHEAVFLTTLEPSPKPWTKLKQVFCGGRGKNYPGDHHD</sequence>
<dbReference type="InterPro" id="IPR001519">
    <property type="entry name" value="Ferritin"/>
</dbReference>
<evidence type="ECO:0000259" key="6">
    <source>
        <dbReference type="PROSITE" id="PS50905"/>
    </source>
</evidence>
<keyword evidence="4 5" id="KW-0479">Metal-binding</keyword>
<organism evidence="7 8">
    <name type="scientific">Bos mutus</name>
    <name type="common">wild yak</name>
    <dbReference type="NCBI Taxonomy" id="72004"/>
    <lineage>
        <taxon>Eukaryota</taxon>
        <taxon>Metazoa</taxon>
        <taxon>Chordata</taxon>
        <taxon>Craniata</taxon>
        <taxon>Vertebrata</taxon>
        <taxon>Euteleostomi</taxon>
        <taxon>Mammalia</taxon>
        <taxon>Eutheria</taxon>
        <taxon>Laurasiatheria</taxon>
        <taxon>Artiodactyla</taxon>
        <taxon>Ruminantia</taxon>
        <taxon>Pecora</taxon>
        <taxon>Bovidae</taxon>
        <taxon>Bovinae</taxon>
        <taxon>Bos</taxon>
    </lineage>
</organism>
<dbReference type="GO" id="GO:0006879">
    <property type="term" value="P:intracellular iron ion homeostasis"/>
    <property type="evidence" value="ECO:0007669"/>
    <property type="project" value="UniProtKB-KW"/>
</dbReference>
<evidence type="ECO:0000313" key="8">
    <source>
        <dbReference type="Proteomes" id="UP000322234"/>
    </source>
</evidence>
<dbReference type="InterPro" id="IPR009040">
    <property type="entry name" value="Ferritin-like_diiron"/>
</dbReference>
<dbReference type="GO" id="GO:0008198">
    <property type="term" value="F:ferrous iron binding"/>
    <property type="evidence" value="ECO:0007669"/>
    <property type="project" value="TreeGrafter"/>
</dbReference>
<protein>
    <recommendedName>
        <fullName evidence="5">Ferritin</fullName>
    </recommendedName>
</protein>
<comment type="subunit">
    <text evidence="3">Oligomer of 24 subunits. There are two types of subunits: L (light) chain and H (heavy) chain. The major chain can be light or heavy, depending on the species and tissue type. The functional molecule forms a roughly spherical shell with a diameter of 12 nm and contains a central cavity into which the insoluble mineral iron core is deposited. Interacts with NCOA4.</text>
</comment>
<keyword evidence="4 5" id="KW-0408">Iron</keyword>
<dbReference type="PANTHER" id="PTHR11431:SF47">
    <property type="entry name" value="FERRITIN LIGHT CHAIN"/>
    <property type="match status" value="1"/>
</dbReference>
<keyword evidence="5" id="KW-0409">Iron storage</keyword>
<feature type="binding site" evidence="4">
    <location>
        <position position="8"/>
    </location>
    <ligand>
        <name>Fe cation</name>
        <dbReference type="ChEBI" id="CHEBI:24875"/>
        <label>1</label>
    </ligand>
</feature>
<evidence type="ECO:0000256" key="2">
    <source>
        <dbReference type="ARBA" id="ARBA00045578"/>
    </source>
</evidence>
<proteinExistence type="inferred from homology"/>